<comment type="caution">
    <text evidence="2">The sequence shown here is derived from an EMBL/GenBank/DDBJ whole genome shotgun (WGS) entry which is preliminary data.</text>
</comment>
<organism evidence="2 3">
    <name type="scientific">Roridomyces roridus</name>
    <dbReference type="NCBI Taxonomy" id="1738132"/>
    <lineage>
        <taxon>Eukaryota</taxon>
        <taxon>Fungi</taxon>
        <taxon>Dikarya</taxon>
        <taxon>Basidiomycota</taxon>
        <taxon>Agaricomycotina</taxon>
        <taxon>Agaricomycetes</taxon>
        <taxon>Agaricomycetidae</taxon>
        <taxon>Agaricales</taxon>
        <taxon>Marasmiineae</taxon>
        <taxon>Mycenaceae</taxon>
        <taxon>Roridomyces</taxon>
    </lineage>
</organism>
<evidence type="ECO:0000313" key="3">
    <source>
        <dbReference type="Proteomes" id="UP001221142"/>
    </source>
</evidence>
<evidence type="ECO:0000256" key="1">
    <source>
        <dbReference type="SAM" id="Phobius"/>
    </source>
</evidence>
<keyword evidence="1" id="KW-0472">Membrane</keyword>
<dbReference type="AlphaFoldDB" id="A0AAD7FFL4"/>
<keyword evidence="1" id="KW-0812">Transmembrane</keyword>
<dbReference type="PANTHER" id="PTHR43130:SF15">
    <property type="entry name" value="THIJ_PFPI FAMILY PROTEIN (AFU_ORTHOLOGUE AFUA_5G14240)"/>
    <property type="match status" value="1"/>
</dbReference>
<dbReference type="InterPro" id="IPR052158">
    <property type="entry name" value="INH-QAR"/>
</dbReference>
<feature type="transmembrane region" description="Helical" evidence="1">
    <location>
        <begin position="291"/>
        <end position="314"/>
    </location>
</feature>
<keyword evidence="3" id="KW-1185">Reference proteome</keyword>
<dbReference type="PANTHER" id="PTHR43130">
    <property type="entry name" value="ARAC-FAMILY TRANSCRIPTIONAL REGULATOR"/>
    <property type="match status" value="1"/>
</dbReference>
<keyword evidence="1" id="KW-1133">Transmembrane helix</keyword>
<dbReference type="Gene3D" id="2.60.120.260">
    <property type="entry name" value="Galactose-binding domain-like"/>
    <property type="match status" value="1"/>
</dbReference>
<dbReference type="EMBL" id="JARKIF010000021">
    <property type="protein sequence ID" value="KAJ7617186.1"/>
    <property type="molecule type" value="Genomic_DNA"/>
</dbReference>
<name>A0AAD7FFL4_9AGAR</name>
<dbReference type="InterPro" id="IPR029062">
    <property type="entry name" value="Class_I_gatase-like"/>
</dbReference>
<dbReference type="SUPFAM" id="SSF52317">
    <property type="entry name" value="Class I glutamine amidotransferase-like"/>
    <property type="match status" value="1"/>
</dbReference>
<sequence length="479" mass="51249">MPSVNVSVDVTSPLINYAGNWQLGGADGDPGTVNYSMQTFQYCQVVPCTASILFNGSEVHFVGAWRGNSGPWQVDLDETTYGPFAPAINQPPWGIFQVDKYNRTGLSSSGPHMFTVGNLPPTFWWTTDINNTADFVIQDDSHAFSYSPVTQWDADLAILALTDFSQNTGHVTSANGAEATLEFMGDRVALYGAVGDIGGPYSVSIDGGSPALYSSKTKILHGGNLTQQMIFYADHLPAGNHTLTLTSEASSSSDFISIDFAIVDGTVNTGATAPPGPSPSPSEIHSLSKGALGGIIAGTALAISSICLLLLFLWRRRRRGAVKLDLTEPEENHNGEGGANVGYIPYLVTPFEEGRGADPPRYDALSNVGWDTSSRDAVGLVSRASRGKGDSSLPATTNKALYREIMRTNPKDIEWVPQARWVVDGNVWTSSGVAAGSDMTLAFVEHLAGPQVARVIRGWMEIPEVTEKEDPFAVFHGLV</sequence>
<gene>
    <name evidence="2" type="ORF">FB45DRAFT_1034480</name>
</gene>
<accession>A0AAD7FFL4</accession>
<reference evidence="2" key="1">
    <citation type="submission" date="2023-03" db="EMBL/GenBank/DDBJ databases">
        <title>Massive genome expansion in bonnet fungi (Mycena s.s.) driven by repeated elements and novel gene families across ecological guilds.</title>
        <authorList>
            <consortium name="Lawrence Berkeley National Laboratory"/>
            <person name="Harder C.B."/>
            <person name="Miyauchi S."/>
            <person name="Viragh M."/>
            <person name="Kuo A."/>
            <person name="Thoen E."/>
            <person name="Andreopoulos B."/>
            <person name="Lu D."/>
            <person name="Skrede I."/>
            <person name="Drula E."/>
            <person name="Henrissat B."/>
            <person name="Morin E."/>
            <person name="Kohler A."/>
            <person name="Barry K."/>
            <person name="LaButti K."/>
            <person name="Morin E."/>
            <person name="Salamov A."/>
            <person name="Lipzen A."/>
            <person name="Mereny Z."/>
            <person name="Hegedus B."/>
            <person name="Baldrian P."/>
            <person name="Stursova M."/>
            <person name="Weitz H."/>
            <person name="Taylor A."/>
            <person name="Grigoriev I.V."/>
            <person name="Nagy L.G."/>
            <person name="Martin F."/>
            <person name="Kauserud H."/>
        </authorList>
    </citation>
    <scope>NUCLEOTIDE SEQUENCE</scope>
    <source>
        <strain evidence="2">9284</strain>
    </source>
</reference>
<protein>
    <recommendedName>
        <fullName evidence="4">Transmembrane protein</fullName>
    </recommendedName>
</protein>
<dbReference type="Gene3D" id="3.40.50.880">
    <property type="match status" value="1"/>
</dbReference>
<proteinExistence type="predicted"/>
<dbReference type="Proteomes" id="UP001221142">
    <property type="component" value="Unassembled WGS sequence"/>
</dbReference>
<evidence type="ECO:0008006" key="4">
    <source>
        <dbReference type="Google" id="ProtNLM"/>
    </source>
</evidence>
<evidence type="ECO:0000313" key="2">
    <source>
        <dbReference type="EMBL" id="KAJ7617186.1"/>
    </source>
</evidence>